<feature type="region of interest" description="Disordered" evidence="1">
    <location>
        <begin position="1"/>
        <end position="32"/>
    </location>
</feature>
<sequence>MKLLHYHRRPDDGPPSAPPQAHTASPPMRGDNYVLASLTYPTRGTHTSSPTLTNGLAAAATAAA</sequence>
<proteinExistence type="predicted"/>
<protein>
    <submittedName>
        <fullName evidence="2">Uncharacterized protein</fullName>
    </submittedName>
</protein>
<evidence type="ECO:0000313" key="3">
    <source>
        <dbReference type="Proteomes" id="UP000606974"/>
    </source>
</evidence>
<gene>
    <name evidence="2" type="ORF">GJ744_000142</name>
</gene>
<dbReference type="Proteomes" id="UP000606974">
    <property type="component" value="Unassembled WGS sequence"/>
</dbReference>
<name>A0A8H7AWW0_9EURO</name>
<organism evidence="2 3">
    <name type="scientific">Endocarpon pusillum</name>
    <dbReference type="NCBI Taxonomy" id="364733"/>
    <lineage>
        <taxon>Eukaryota</taxon>
        <taxon>Fungi</taxon>
        <taxon>Dikarya</taxon>
        <taxon>Ascomycota</taxon>
        <taxon>Pezizomycotina</taxon>
        <taxon>Eurotiomycetes</taxon>
        <taxon>Chaetothyriomycetidae</taxon>
        <taxon>Verrucariales</taxon>
        <taxon>Verrucariaceae</taxon>
        <taxon>Endocarpon</taxon>
    </lineage>
</organism>
<dbReference type="AlphaFoldDB" id="A0A8H7AWW0"/>
<reference evidence="2" key="1">
    <citation type="submission" date="2020-02" db="EMBL/GenBank/DDBJ databases">
        <authorList>
            <person name="Palmer J.M."/>
        </authorList>
    </citation>
    <scope>NUCLEOTIDE SEQUENCE</scope>
    <source>
        <strain evidence="2">EPUS1.4</strain>
        <tissue evidence="2">Thallus</tissue>
    </source>
</reference>
<comment type="caution">
    <text evidence="2">The sequence shown here is derived from an EMBL/GenBank/DDBJ whole genome shotgun (WGS) entry which is preliminary data.</text>
</comment>
<evidence type="ECO:0000256" key="1">
    <source>
        <dbReference type="SAM" id="MobiDB-lite"/>
    </source>
</evidence>
<dbReference type="EMBL" id="JAACFV010000001">
    <property type="protein sequence ID" value="KAF7514372.1"/>
    <property type="molecule type" value="Genomic_DNA"/>
</dbReference>
<accession>A0A8H7AWW0</accession>
<keyword evidence="3" id="KW-1185">Reference proteome</keyword>
<evidence type="ECO:0000313" key="2">
    <source>
        <dbReference type="EMBL" id="KAF7514372.1"/>
    </source>
</evidence>